<dbReference type="EMBL" id="OZ034818">
    <property type="protein sequence ID" value="CAL1388035.1"/>
    <property type="molecule type" value="Genomic_DNA"/>
</dbReference>
<protein>
    <submittedName>
        <fullName evidence="2">Uncharacterized protein</fullName>
    </submittedName>
</protein>
<keyword evidence="3" id="KW-1185">Reference proteome</keyword>
<proteinExistence type="predicted"/>
<evidence type="ECO:0000313" key="2">
    <source>
        <dbReference type="EMBL" id="CAL1388035.1"/>
    </source>
</evidence>
<gene>
    <name evidence="2" type="ORF">LTRI10_LOCUS28983</name>
</gene>
<evidence type="ECO:0000313" key="3">
    <source>
        <dbReference type="Proteomes" id="UP001497516"/>
    </source>
</evidence>
<name>A0AAV2EQ02_9ROSI</name>
<accession>A0AAV2EQ02</accession>
<feature type="region of interest" description="Disordered" evidence="1">
    <location>
        <begin position="95"/>
        <end position="117"/>
    </location>
</feature>
<evidence type="ECO:0000256" key="1">
    <source>
        <dbReference type="SAM" id="MobiDB-lite"/>
    </source>
</evidence>
<organism evidence="2 3">
    <name type="scientific">Linum trigynum</name>
    <dbReference type="NCBI Taxonomy" id="586398"/>
    <lineage>
        <taxon>Eukaryota</taxon>
        <taxon>Viridiplantae</taxon>
        <taxon>Streptophyta</taxon>
        <taxon>Embryophyta</taxon>
        <taxon>Tracheophyta</taxon>
        <taxon>Spermatophyta</taxon>
        <taxon>Magnoliopsida</taxon>
        <taxon>eudicotyledons</taxon>
        <taxon>Gunneridae</taxon>
        <taxon>Pentapetalae</taxon>
        <taxon>rosids</taxon>
        <taxon>fabids</taxon>
        <taxon>Malpighiales</taxon>
        <taxon>Linaceae</taxon>
        <taxon>Linum</taxon>
    </lineage>
</organism>
<sequence>MLRPPPIKPAFRSQSSLTRFLFQLDTGSAISPSCQLGQPDFANRTTRLQRGPLLAASQTRHPTRLTSRPTYFDKMRSPPPTNNLALLGLKDMNPTCAAQPSEAHASSLHVGTAQRKT</sequence>
<dbReference type="Proteomes" id="UP001497516">
    <property type="component" value="Chromosome 5"/>
</dbReference>
<feature type="compositionally biased region" description="Polar residues" evidence="1">
    <location>
        <begin position="56"/>
        <end position="69"/>
    </location>
</feature>
<reference evidence="2 3" key="1">
    <citation type="submission" date="2024-04" db="EMBL/GenBank/DDBJ databases">
        <authorList>
            <person name="Fracassetti M."/>
        </authorList>
    </citation>
    <scope>NUCLEOTIDE SEQUENCE [LARGE SCALE GENOMIC DNA]</scope>
</reference>
<dbReference type="AlphaFoldDB" id="A0AAV2EQ02"/>
<feature type="region of interest" description="Disordered" evidence="1">
    <location>
        <begin position="35"/>
        <end position="83"/>
    </location>
</feature>